<keyword evidence="1" id="KW-1133">Transmembrane helix</keyword>
<dbReference type="Proteomes" id="UP000234271">
    <property type="component" value="Chromosome"/>
</dbReference>
<evidence type="ECO:0000313" key="2">
    <source>
        <dbReference type="EMBL" id="AUI67883.1"/>
    </source>
</evidence>
<dbReference type="RefSeq" id="WP_062148467.1">
    <property type="nucleotide sequence ID" value="NZ_CP012373.2"/>
</dbReference>
<keyword evidence="1" id="KW-0472">Membrane</keyword>
<dbReference type="STRING" id="288004.AL038_02395"/>
<dbReference type="KEGG" id="blep:AL038_02395"/>
<reference evidence="3" key="1">
    <citation type="submission" date="2016-12" db="EMBL/GenBank/DDBJ databases">
        <title>Complete Genome Sequence of Beggiatoa leptomitiformis D-401.</title>
        <authorList>
            <person name="Fomenkov A."/>
            <person name="Vincze T."/>
            <person name="Grabovich M."/>
            <person name="Anton B.P."/>
            <person name="Dubinina G."/>
            <person name="Orlova M."/>
            <person name="Belousova E."/>
            <person name="Roberts R.J."/>
        </authorList>
    </citation>
    <scope>NUCLEOTIDE SEQUENCE [LARGE SCALE GENOMIC DNA]</scope>
    <source>
        <strain evidence="3">D-401</strain>
    </source>
</reference>
<sequence length="160" mass="16587">MATDANANTAPMTYAQGEAIIGGVKGVGDAVKGVSDGIKGVGDAIKGVSDGIKDVGDKLDGIGNKLSANAPAINLKIPEGNPRQELTDLLGTIRNASSLDIPNIVPGQCSLLPKFSIPLGSSTYTLDFSEQTYCDFFTVLASFFIFMVVLSAIFITLTKG</sequence>
<name>A0A2N9YBN7_9GAMM</name>
<feature type="transmembrane region" description="Helical" evidence="1">
    <location>
        <begin position="136"/>
        <end position="157"/>
    </location>
</feature>
<organism evidence="2 3">
    <name type="scientific">Beggiatoa leptomitoformis</name>
    <dbReference type="NCBI Taxonomy" id="288004"/>
    <lineage>
        <taxon>Bacteria</taxon>
        <taxon>Pseudomonadati</taxon>
        <taxon>Pseudomonadota</taxon>
        <taxon>Gammaproteobacteria</taxon>
        <taxon>Thiotrichales</taxon>
        <taxon>Thiotrichaceae</taxon>
        <taxon>Beggiatoa</taxon>
    </lineage>
</organism>
<proteinExistence type="predicted"/>
<dbReference type="EMBL" id="CP018889">
    <property type="protein sequence ID" value="AUI67883.1"/>
    <property type="molecule type" value="Genomic_DNA"/>
</dbReference>
<dbReference type="AlphaFoldDB" id="A0A2N9YBN7"/>
<evidence type="ECO:0000256" key="1">
    <source>
        <dbReference type="SAM" id="Phobius"/>
    </source>
</evidence>
<keyword evidence="1" id="KW-0812">Transmembrane</keyword>
<protein>
    <submittedName>
        <fullName evidence="2">Uncharacterized protein</fullName>
    </submittedName>
</protein>
<evidence type="ECO:0000313" key="3">
    <source>
        <dbReference type="Proteomes" id="UP000234271"/>
    </source>
</evidence>
<accession>A0A2N9YBN7</accession>
<keyword evidence="3" id="KW-1185">Reference proteome</keyword>
<gene>
    <name evidence="2" type="ORF">BLE401_03645</name>
</gene>